<dbReference type="PROSITE" id="PS50011">
    <property type="entry name" value="PROTEIN_KINASE_DOM"/>
    <property type="match status" value="1"/>
</dbReference>
<dbReference type="InterPro" id="IPR001245">
    <property type="entry name" value="Ser-Thr/Tyr_kinase_cat_dom"/>
</dbReference>
<evidence type="ECO:0000256" key="4">
    <source>
        <dbReference type="ARBA" id="ARBA00022777"/>
    </source>
</evidence>
<dbReference type="STRING" id="2769.R7QCX1"/>
<evidence type="ECO:0000256" key="2">
    <source>
        <dbReference type="ARBA" id="ARBA00022679"/>
    </source>
</evidence>
<keyword evidence="2" id="KW-0808">Transferase</keyword>
<evidence type="ECO:0000259" key="7">
    <source>
        <dbReference type="PROSITE" id="PS50011"/>
    </source>
</evidence>
<gene>
    <name evidence="8" type="ORF">CHC_T00009103001</name>
</gene>
<dbReference type="EMBL" id="HG001726">
    <property type="protein sequence ID" value="CDF35281.1"/>
    <property type="molecule type" value="Genomic_DNA"/>
</dbReference>
<keyword evidence="5 6" id="KW-0067">ATP-binding</keyword>
<dbReference type="Proteomes" id="UP000012073">
    <property type="component" value="Unassembled WGS sequence"/>
</dbReference>
<dbReference type="FunFam" id="1.10.510.10:FF:000624">
    <property type="entry name" value="Mitogen-activated protein kinase"/>
    <property type="match status" value="1"/>
</dbReference>
<keyword evidence="9" id="KW-1185">Reference proteome</keyword>
<feature type="domain" description="Protein kinase" evidence="7">
    <location>
        <begin position="4"/>
        <end position="295"/>
    </location>
</feature>
<dbReference type="AlphaFoldDB" id="R7QCX1"/>
<dbReference type="InterPro" id="IPR000719">
    <property type="entry name" value="Prot_kinase_dom"/>
</dbReference>
<dbReference type="InterPro" id="IPR050117">
    <property type="entry name" value="MAPK"/>
</dbReference>
<dbReference type="OMA" id="TQQEWPE"/>
<dbReference type="KEGG" id="ccp:CHC_T00009103001"/>
<dbReference type="InterPro" id="IPR017441">
    <property type="entry name" value="Protein_kinase_ATP_BS"/>
</dbReference>
<name>R7QCX1_CHOCR</name>
<evidence type="ECO:0000256" key="3">
    <source>
        <dbReference type="ARBA" id="ARBA00022741"/>
    </source>
</evidence>
<evidence type="ECO:0000256" key="6">
    <source>
        <dbReference type="PROSITE-ProRule" id="PRU10141"/>
    </source>
</evidence>
<sequence length="415" mass="47132">MHRYEIGASLGEGAFGQVRQAKHKETGEKVAIKTLKDKCRDFNTMMRLPEVKALRAISHENIVKCKELLLDRKGYVHMVFELVEGGNLEAFNRKHRGSPLTELHIRSIFYQLLRAISYMHSMRHMHRDIKPENILLQSNGATDNIKIKVADLGLTKFCESAKPRPHTTYVATRWYRSPEILLRISNYSFPSDLWAVGAVMAEVVCRGEPLFPGDDERDQLARIIALRGHPAMVGWQLGEITMNERHIRLPKTTPSSLRSVVPLASLPVLQLISDLLEMDPARRPSASEALGYPLFVSHRPENYIRLPSGKRQRLDGEGLDTARTRDYPSSRWTAGSQNEDEILRQGSESKRVRVKALLPPKDTVKPHMHAPRSPQYNEKVFNIPSLLDNGDNWSDSTICHQLGRRSRAGKFDLGI</sequence>
<dbReference type="GeneID" id="17322812"/>
<dbReference type="SMART" id="SM00220">
    <property type="entry name" value="S_TKc"/>
    <property type="match status" value="1"/>
</dbReference>
<dbReference type="GO" id="GO:0005524">
    <property type="term" value="F:ATP binding"/>
    <property type="evidence" value="ECO:0007669"/>
    <property type="project" value="UniProtKB-UniRule"/>
</dbReference>
<dbReference type="PRINTS" id="PR00109">
    <property type="entry name" value="TYRKINASE"/>
</dbReference>
<proteinExistence type="predicted"/>
<feature type="binding site" evidence="6">
    <location>
        <position position="33"/>
    </location>
    <ligand>
        <name>ATP</name>
        <dbReference type="ChEBI" id="CHEBI:30616"/>
    </ligand>
</feature>
<organism evidence="8 9">
    <name type="scientific">Chondrus crispus</name>
    <name type="common">Carrageen Irish moss</name>
    <name type="synonym">Polymorpha crispa</name>
    <dbReference type="NCBI Taxonomy" id="2769"/>
    <lineage>
        <taxon>Eukaryota</taxon>
        <taxon>Rhodophyta</taxon>
        <taxon>Florideophyceae</taxon>
        <taxon>Rhodymeniophycidae</taxon>
        <taxon>Gigartinales</taxon>
        <taxon>Gigartinaceae</taxon>
        <taxon>Chondrus</taxon>
    </lineage>
</organism>
<dbReference type="Gene3D" id="1.10.510.10">
    <property type="entry name" value="Transferase(Phosphotransferase) domain 1"/>
    <property type="match status" value="1"/>
</dbReference>
<dbReference type="PROSITE" id="PS00107">
    <property type="entry name" value="PROTEIN_KINASE_ATP"/>
    <property type="match status" value="1"/>
</dbReference>
<dbReference type="RefSeq" id="XP_005715100.1">
    <property type="nucleotide sequence ID" value="XM_005715043.1"/>
</dbReference>
<dbReference type="OrthoDB" id="2158884at2759"/>
<evidence type="ECO:0000313" key="8">
    <source>
        <dbReference type="EMBL" id="CDF35281.1"/>
    </source>
</evidence>
<evidence type="ECO:0000256" key="1">
    <source>
        <dbReference type="ARBA" id="ARBA00022527"/>
    </source>
</evidence>
<dbReference type="PANTHER" id="PTHR24055">
    <property type="entry name" value="MITOGEN-ACTIVATED PROTEIN KINASE"/>
    <property type="match status" value="1"/>
</dbReference>
<accession>R7QCX1</accession>
<keyword evidence="4 8" id="KW-0418">Kinase</keyword>
<dbReference type="Gene3D" id="3.30.200.20">
    <property type="entry name" value="Phosphorylase Kinase, domain 1"/>
    <property type="match status" value="1"/>
</dbReference>
<evidence type="ECO:0000256" key="5">
    <source>
        <dbReference type="ARBA" id="ARBA00022840"/>
    </source>
</evidence>
<dbReference type="InterPro" id="IPR011009">
    <property type="entry name" value="Kinase-like_dom_sf"/>
</dbReference>
<dbReference type="SUPFAM" id="SSF56112">
    <property type="entry name" value="Protein kinase-like (PK-like)"/>
    <property type="match status" value="1"/>
</dbReference>
<keyword evidence="1 8" id="KW-0723">Serine/threonine-protein kinase</keyword>
<dbReference type="Pfam" id="PF00069">
    <property type="entry name" value="Pkinase"/>
    <property type="match status" value="1"/>
</dbReference>
<protein>
    <submittedName>
        <fullName evidence="8">Serine/threonine protein kinase</fullName>
    </submittedName>
</protein>
<reference evidence="9" key="1">
    <citation type="journal article" date="2013" name="Proc. Natl. Acad. Sci. U.S.A.">
        <title>Genome structure and metabolic features in the red seaweed Chondrus crispus shed light on evolution of the Archaeplastida.</title>
        <authorList>
            <person name="Collen J."/>
            <person name="Porcel B."/>
            <person name="Carre W."/>
            <person name="Ball S.G."/>
            <person name="Chaparro C."/>
            <person name="Tonon T."/>
            <person name="Barbeyron T."/>
            <person name="Michel G."/>
            <person name="Noel B."/>
            <person name="Valentin K."/>
            <person name="Elias M."/>
            <person name="Artiguenave F."/>
            <person name="Arun A."/>
            <person name="Aury J.M."/>
            <person name="Barbosa-Neto J.F."/>
            <person name="Bothwell J.H."/>
            <person name="Bouget F.Y."/>
            <person name="Brillet L."/>
            <person name="Cabello-Hurtado F."/>
            <person name="Capella-Gutierrez S."/>
            <person name="Charrier B."/>
            <person name="Cladiere L."/>
            <person name="Cock J.M."/>
            <person name="Coelho S.M."/>
            <person name="Colleoni C."/>
            <person name="Czjzek M."/>
            <person name="Da Silva C."/>
            <person name="Delage L."/>
            <person name="Denoeud F."/>
            <person name="Deschamps P."/>
            <person name="Dittami S.M."/>
            <person name="Gabaldon T."/>
            <person name="Gachon C.M."/>
            <person name="Groisillier A."/>
            <person name="Herve C."/>
            <person name="Jabbari K."/>
            <person name="Katinka M."/>
            <person name="Kloareg B."/>
            <person name="Kowalczyk N."/>
            <person name="Labadie K."/>
            <person name="Leblanc C."/>
            <person name="Lopez P.J."/>
            <person name="McLachlan D.H."/>
            <person name="Meslet-Cladiere L."/>
            <person name="Moustafa A."/>
            <person name="Nehr Z."/>
            <person name="Nyvall Collen P."/>
            <person name="Panaud O."/>
            <person name="Partensky F."/>
            <person name="Poulain J."/>
            <person name="Rensing S.A."/>
            <person name="Rousvoal S."/>
            <person name="Samson G."/>
            <person name="Symeonidi A."/>
            <person name="Weissenbach J."/>
            <person name="Zambounis A."/>
            <person name="Wincker P."/>
            <person name="Boyen C."/>
        </authorList>
    </citation>
    <scope>NUCLEOTIDE SEQUENCE [LARGE SCALE GENOMIC DNA]</scope>
    <source>
        <strain evidence="9">cv. Stackhouse</strain>
    </source>
</reference>
<keyword evidence="3 6" id="KW-0547">Nucleotide-binding</keyword>
<evidence type="ECO:0000313" key="9">
    <source>
        <dbReference type="Proteomes" id="UP000012073"/>
    </source>
</evidence>
<dbReference type="Gramene" id="CDF35281">
    <property type="protein sequence ID" value="CDF35281"/>
    <property type="gene ID" value="CHC_T00009103001"/>
</dbReference>
<dbReference type="GO" id="GO:0004674">
    <property type="term" value="F:protein serine/threonine kinase activity"/>
    <property type="evidence" value="ECO:0007669"/>
    <property type="project" value="UniProtKB-KW"/>
</dbReference>